<dbReference type="Pfam" id="PF00225">
    <property type="entry name" value="Kinesin"/>
    <property type="match status" value="1"/>
</dbReference>
<evidence type="ECO:0000259" key="9">
    <source>
        <dbReference type="PROSITE" id="PS50067"/>
    </source>
</evidence>
<evidence type="ECO:0000256" key="2">
    <source>
        <dbReference type="ARBA" id="ARBA00022741"/>
    </source>
</evidence>
<keyword evidence="6" id="KW-0206">Cytoskeleton</keyword>
<dbReference type="GO" id="GO:0000278">
    <property type="term" value="P:mitotic cell cycle"/>
    <property type="evidence" value="ECO:0007669"/>
    <property type="project" value="TreeGrafter"/>
</dbReference>
<feature type="binding site" evidence="7">
    <location>
        <begin position="84"/>
        <end position="91"/>
    </location>
    <ligand>
        <name>ATP</name>
        <dbReference type="ChEBI" id="CHEBI:30616"/>
    </ligand>
</feature>
<feature type="coiled-coil region" evidence="8">
    <location>
        <begin position="247"/>
        <end position="296"/>
    </location>
</feature>
<comment type="similarity">
    <text evidence="7">Belongs to the TRAFAC class myosin-kinesin ATPase superfamily. Kinesin family.</text>
</comment>
<dbReference type="EMBL" id="CACVKT020003577">
    <property type="protein sequence ID" value="CAC5384449.1"/>
    <property type="molecule type" value="Genomic_DNA"/>
</dbReference>
<dbReference type="InterPro" id="IPR027417">
    <property type="entry name" value="P-loop_NTPase"/>
</dbReference>
<dbReference type="InterPro" id="IPR027640">
    <property type="entry name" value="Kinesin-like_fam"/>
</dbReference>
<proteinExistence type="inferred from homology"/>
<dbReference type="GO" id="GO:0003777">
    <property type="term" value="F:microtubule motor activity"/>
    <property type="evidence" value="ECO:0007669"/>
    <property type="project" value="InterPro"/>
</dbReference>
<dbReference type="SUPFAM" id="SSF52540">
    <property type="entry name" value="P-loop containing nucleoside triphosphate hydrolases"/>
    <property type="match status" value="1"/>
</dbReference>
<organism evidence="10 11">
    <name type="scientific">Mytilus coruscus</name>
    <name type="common">Sea mussel</name>
    <dbReference type="NCBI Taxonomy" id="42192"/>
    <lineage>
        <taxon>Eukaryota</taxon>
        <taxon>Metazoa</taxon>
        <taxon>Spiralia</taxon>
        <taxon>Lophotrochozoa</taxon>
        <taxon>Mollusca</taxon>
        <taxon>Bivalvia</taxon>
        <taxon>Autobranchia</taxon>
        <taxon>Pteriomorphia</taxon>
        <taxon>Mytilida</taxon>
        <taxon>Mytiloidea</taxon>
        <taxon>Mytilidae</taxon>
        <taxon>Mytilinae</taxon>
        <taxon>Mytilus</taxon>
    </lineage>
</organism>
<evidence type="ECO:0000256" key="5">
    <source>
        <dbReference type="ARBA" id="ARBA00023175"/>
    </source>
</evidence>
<name>A0A6J8BP28_MYTCO</name>
<dbReference type="PANTHER" id="PTHR47968">
    <property type="entry name" value="CENTROMERE PROTEIN E"/>
    <property type="match status" value="1"/>
</dbReference>
<keyword evidence="4 8" id="KW-0175">Coiled coil</keyword>
<evidence type="ECO:0000256" key="4">
    <source>
        <dbReference type="ARBA" id="ARBA00023054"/>
    </source>
</evidence>
<keyword evidence="5 7" id="KW-0505">Motor protein</keyword>
<dbReference type="PANTHER" id="PTHR47968:SF75">
    <property type="entry name" value="CENTROMERE-ASSOCIATED PROTEIN E"/>
    <property type="match status" value="1"/>
</dbReference>
<dbReference type="Gene3D" id="3.40.850.10">
    <property type="entry name" value="Kinesin motor domain"/>
    <property type="match status" value="1"/>
</dbReference>
<evidence type="ECO:0000256" key="6">
    <source>
        <dbReference type="ARBA" id="ARBA00023212"/>
    </source>
</evidence>
<dbReference type="PROSITE" id="PS50067">
    <property type="entry name" value="KINESIN_MOTOR_2"/>
    <property type="match status" value="1"/>
</dbReference>
<keyword evidence="6" id="KW-0963">Cytoplasm</keyword>
<dbReference type="OrthoDB" id="21525at2759"/>
<evidence type="ECO:0000313" key="11">
    <source>
        <dbReference type="Proteomes" id="UP000507470"/>
    </source>
</evidence>
<evidence type="ECO:0000256" key="7">
    <source>
        <dbReference type="PROSITE-ProRule" id="PRU00283"/>
    </source>
</evidence>
<sequence length="933" mass="108308">MDNIKVAIRVRPIISREQKLGCHSNWMIKNNTMAPMENGRVGTPYAFDRIFDQDKTTLDIFEEICKPVITGAVRGFHGTIFAYGQSSSGKTFTMSGSAMQPGIISLSVEEIFKQMKNTPDKEFLLRISYMEIYNEKVSDLLSTEDKPIRIQEDTDRNIQLTGVSEELVMSKADVITYMDVGNERKHMAETKQNDRSSRSHCIMRMIIESRETGDEEAVMVSHLFASRAKTIKNQPHTNEVLSDAALLKRSQKEIKKLQQQIDELSKLKSLDVLMEKEEMEKKLEDKMNTEHQYMETINKLKQFIIKGSDEEEESNFKKMKRRRETWCPGKAKGSALDLPGAGKFARDLNGKRIDVEFQRSAIPKSFVTSRRDDTELPDVSEMQSLSDLSLPKDDSLFMEFPPKFDDLPKPSRHVSFKSPEAGFDSPPFLQSKEFLQLQDDYENLLNLYEDKCKQSEQDHSYLIHELDFVKEELEKRDDTELPDVSEMQSLSDLSLPKDDSLFMEFPPKFDDLPKPSRHVSFKSPEAGFDSPPFLQSKEFLQLQDDYENLLNLYEDKCKQSEQDHSYLIHELDFVKEELEKEKDESDNANLVDELRIDLKKIQVEKNDLNINEEMQHQNETSLEMYIMKIQELEEKIEASDESLKSQENKISSLEEETKSLKHNVQENEQQLISTNSDKDCLQKEIDNLKIEHNNVDSSESNNLVEISTQLTKSEEERKDQEQKIAELEKEILHLYTKLKEQSCMDEPRRSTADELSDVLKEHCTDLENRLKEVETENTDLKEKLNLLSMKQLSDEPRRSTADELSDVLKEHCTDLENRLKEVETENAELKEKLNLITMKQVSDEPRRSTADELSDVLKEHCTDLENRLKEVETENAELKEKLNLISMKQVSNEPRQSTADELSEVLKEQYSNLENRLKEFETENTELKEKLNL</sequence>
<dbReference type="SMART" id="SM00129">
    <property type="entry name" value="KISc"/>
    <property type="match status" value="1"/>
</dbReference>
<dbReference type="InterPro" id="IPR001752">
    <property type="entry name" value="Kinesin_motor_dom"/>
</dbReference>
<dbReference type="PRINTS" id="PR00380">
    <property type="entry name" value="KINESINHEAVY"/>
</dbReference>
<dbReference type="Proteomes" id="UP000507470">
    <property type="component" value="Unassembled WGS sequence"/>
</dbReference>
<reference evidence="10 11" key="1">
    <citation type="submission" date="2020-06" db="EMBL/GenBank/DDBJ databases">
        <authorList>
            <person name="Li R."/>
            <person name="Bekaert M."/>
        </authorList>
    </citation>
    <scope>NUCLEOTIDE SEQUENCE [LARGE SCALE GENOMIC DNA]</scope>
    <source>
        <strain evidence="11">wild</strain>
    </source>
</reference>
<feature type="domain" description="Kinesin motor" evidence="9">
    <location>
        <begin position="3"/>
        <end position="223"/>
    </location>
</feature>
<dbReference type="InterPro" id="IPR036961">
    <property type="entry name" value="Kinesin_motor_dom_sf"/>
</dbReference>
<dbReference type="GO" id="GO:0008017">
    <property type="term" value="F:microtubule binding"/>
    <property type="evidence" value="ECO:0007669"/>
    <property type="project" value="InterPro"/>
</dbReference>
<keyword evidence="11" id="KW-1185">Reference proteome</keyword>
<evidence type="ECO:0000256" key="3">
    <source>
        <dbReference type="ARBA" id="ARBA00022840"/>
    </source>
</evidence>
<evidence type="ECO:0000313" key="10">
    <source>
        <dbReference type="EMBL" id="CAC5384449.1"/>
    </source>
</evidence>
<keyword evidence="3 7" id="KW-0067">ATP-binding</keyword>
<dbReference type="GO" id="GO:0005874">
    <property type="term" value="C:microtubule"/>
    <property type="evidence" value="ECO:0007669"/>
    <property type="project" value="TreeGrafter"/>
</dbReference>
<dbReference type="AlphaFoldDB" id="A0A6J8BP28"/>
<gene>
    <name evidence="10" type="ORF">MCOR_20086</name>
</gene>
<dbReference type="SUPFAM" id="SSF57997">
    <property type="entry name" value="Tropomyosin"/>
    <property type="match status" value="1"/>
</dbReference>
<keyword evidence="2 7" id="KW-0547">Nucleotide-binding</keyword>
<comment type="subcellular location">
    <subcellularLocation>
        <location evidence="1">Cytoplasm</location>
        <location evidence="1">Cytoskeleton</location>
    </subcellularLocation>
</comment>
<dbReference type="GO" id="GO:0005524">
    <property type="term" value="F:ATP binding"/>
    <property type="evidence" value="ECO:0007669"/>
    <property type="project" value="UniProtKB-UniRule"/>
</dbReference>
<accession>A0A6J8BP28</accession>
<feature type="coiled-coil region" evidence="8">
    <location>
        <begin position="543"/>
        <end position="930"/>
    </location>
</feature>
<evidence type="ECO:0000256" key="1">
    <source>
        <dbReference type="ARBA" id="ARBA00004245"/>
    </source>
</evidence>
<protein>
    <submittedName>
        <fullName evidence="10">CENPE</fullName>
    </submittedName>
</protein>
<dbReference type="GO" id="GO:0007018">
    <property type="term" value="P:microtubule-based movement"/>
    <property type="evidence" value="ECO:0007669"/>
    <property type="project" value="InterPro"/>
</dbReference>
<evidence type="ECO:0000256" key="8">
    <source>
        <dbReference type="SAM" id="Coils"/>
    </source>
</evidence>